<evidence type="ECO:0000259" key="2">
    <source>
        <dbReference type="PROSITE" id="PS50943"/>
    </source>
</evidence>
<dbReference type="RefSeq" id="WP_146292181.1">
    <property type="nucleotide sequence ID" value="NZ_SELH01000016.1"/>
</dbReference>
<dbReference type="GO" id="GO:0003700">
    <property type="term" value="F:DNA-binding transcription factor activity"/>
    <property type="evidence" value="ECO:0007669"/>
    <property type="project" value="TreeGrafter"/>
</dbReference>
<organism evidence="3 4">
    <name type="scientific">Apibacter muscae</name>
    <dbReference type="NCBI Taxonomy" id="2509004"/>
    <lineage>
        <taxon>Bacteria</taxon>
        <taxon>Pseudomonadati</taxon>
        <taxon>Bacteroidota</taxon>
        <taxon>Flavobacteriia</taxon>
        <taxon>Flavobacteriales</taxon>
        <taxon>Weeksellaceae</taxon>
        <taxon>Apibacter</taxon>
    </lineage>
</organism>
<dbReference type="AlphaFoldDB" id="A0A563DH14"/>
<dbReference type="InterPro" id="IPR050807">
    <property type="entry name" value="TransReg_Diox_bact_type"/>
</dbReference>
<gene>
    <name evidence="3" type="ORF">ETU09_04745</name>
</gene>
<dbReference type="OrthoDB" id="1357763at2"/>
<dbReference type="Pfam" id="PF01381">
    <property type="entry name" value="HTH_3"/>
    <property type="match status" value="1"/>
</dbReference>
<dbReference type="CDD" id="cd00093">
    <property type="entry name" value="HTH_XRE"/>
    <property type="match status" value="1"/>
</dbReference>
<sequence>MNKDYIIKERHRVAEVIKARREDLSMTQEELAQKSGMSRITINRIENCVFSPNADQLYIICKVLGINIVFVPNEGI</sequence>
<evidence type="ECO:0000313" key="4">
    <source>
        <dbReference type="Proteomes" id="UP000319499"/>
    </source>
</evidence>
<dbReference type="GO" id="GO:0005829">
    <property type="term" value="C:cytosol"/>
    <property type="evidence" value="ECO:0007669"/>
    <property type="project" value="TreeGrafter"/>
</dbReference>
<dbReference type="Gene3D" id="1.10.260.40">
    <property type="entry name" value="lambda repressor-like DNA-binding domains"/>
    <property type="match status" value="1"/>
</dbReference>
<evidence type="ECO:0000313" key="3">
    <source>
        <dbReference type="EMBL" id="TWP29153.1"/>
    </source>
</evidence>
<keyword evidence="4" id="KW-1185">Reference proteome</keyword>
<comment type="caution">
    <text evidence="3">The sequence shown here is derived from an EMBL/GenBank/DDBJ whole genome shotgun (WGS) entry which is preliminary data.</text>
</comment>
<dbReference type="Proteomes" id="UP000319499">
    <property type="component" value="Unassembled WGS sequence"/>
</dbReference>
<accession>A0A563DH14</accession>
<reference evidence="3 4" key="1">
    <citation type="submission" date="2019-02" db="EMBL/GenBank/DDBJ databases">
        <title>Apibacter muscae sp. nov.: a novel member of the house fly microbiota.</title>
        <authorList>
            <person name="Park R."/>
        </authorList>
    </citation>
    <scope>NUCLEOTIDE SEQUENCE [LARGE SCALE GENOMIC DNA]</scope>
    <source>
        <strain evidence="3 4">AL1</strain>
    </source>
</reference>
<dbReference type="EMBL" id="SELH01000016">
    <property type="protein sequence ID" value="TWP29153.1"/>
    <property type="molecule type" value="Genomic_DNA"/>
</dbReference>
<protein>
    <submittedName>
        <fullName evidence="3">XRE family transcriptional regulator</fullName>
    </submittedName>
</protein>
<proteinExistence type="predicted"/>
<dbReference type="PANTHER" id="PTHR46797">
    <property type="entry name" value="HTH-TYPE TRANSCRIPTIONAL REGULATOR"/>
    <property type="match status" value="1"/>
</dbReference>
<dbReference type="PROSITE" id="PS50943">
    <property type="entry name" value="HTH_CROC1"/>
    <property type="match status" value="1"/>
</dbReference>
<dbReference type="PANTHER" id="PTHR46797:SF1">
    <property type="entry name" value="METHYLPHOSPHONATE SYNTHASE"/>
    <property type="match status" value="1"/>
</dbReference>
<dbReference type="SUPFAM" id="SSF47413">
    <property type="entry name" value="lambda repressor-like DNA-binding domains"/>
    <property type="match status" value="1"/>
</dbReference>
<dbReference type="GO" id="GO:0003677">
    <property type="term" value="F:DNA binding"/>
    <property type="evidence" value="ECO:0007669"/>
    <property type="project" value="UniProtKB-KW"/>
</dbReference>
<dbReference type="InterPro" id="IPR001387">
    <property type="entry name" value="Cro/C1-type_HTH"/>
</dbReference>
<dbReference type="InterPro" id="IPR010982">
    <property type="entry name" value="Lambda_DNA-bd_dom_sf"/>
</dbReference>
<dbReference type="SMART" id="SM00530">
    <property type="entry name" value="HTH_XRE"/>
    <property type="match status" value="1"/>
</dbReference>
<feature type="domain" description="HTH cro/C1-type" evidence="2">
    <location>
        <begin position="17"/>
        <end position="71"/>
    </location>
</feature>
<name>A0A563DH14_9FLAO</name>
<evidence type="ECO:0000256" key="1">
    <source>
        <dbReference type="ARBA" id="ARBA00023125"/>
    </source>
</evidence>
<keyword evidence="1" id="KW-0238">DNA-binding</keyword>